<keyword evidence="6 13" id="KW-0732">Signal</keyword>
<feature type="signal peptide" evidence="13">
    <location>
        <begin position="1"/>
        <end position="22"/>
    </location>
</feature>
<dbReference type="InterPro" id="IPR011276">
    <property type="entry name" value="TonB_haem/Hb_rcpt"/>
</dbReference>
<keyword evidence="17" id="KW-1185">Reference proteome</keyword>
<dbReference type="PANTHER" id="PTHR30069:SF29">
    <property type="entry name" value="HEMOGLOBIN AND HEMOGLOBIN-HAPTOGLOBIN-BINDING PROTEIN 1-RELATED"/>
    <property type="match status" value="1"/>
</dbReference>
<evidence type="ECO:0000256" key="13">
    <source>
        <dbReference type="SAM" id="SignalP"/>
    </source>
</evidence>
<evidence type="ECO:0000256" key="4">
    <source>
        <dbReference type="ARBA" id="ARBA00022452"/>
    </source>
</evidence>
<dbReference type="GO" id="GO:0009279">
    <property type="term" value="C:cell outer membrane"/>
    <property type="evidence" value="ECO:0007669"/>
    <property type="project" value="UniProtKB-SubCell"/>
</dbReference>
<gene>
    <name evidence="16" type="ORF">ABT57_12835</name>
</gene>
<evidence type="ECO:0000256" key="9">
    <source>
        <dbReference type="ARBA" id="ARBA00023170"/>
    </source>
</evidence>
<keyword evidence="4 11" id="KW-1134">Transmembrane beta strand</keyword>
<dbReference type="STRING" id="320778.ABT57_12835"/>
<comment type="subcellular location">
    <subcellularLocation>
        <location evidence="1 11">Cell outer membrane</location>
        <topology evidence="1 11">Multi-pass membrane protein</topology>
    </subcellularLocation>
</comment>
<reference evidence="16 17" key="1">
    <citation type="submission" date="2015-05" db="EMBL/GenBank/DDBJ databases">
        <title>Photobacterium galathea sp. nov.</title>
        <authorList>
            <person name="Machado H."/>
            <person name="Gram L."/>
        </authorList>
    </citation>
    <scope>NUCLEOTIDE SEQUENCE [LARGE SCALE GENOMIC DNA]</scope>
    <source>
        <strain evidence="16 17">DSM 22954</strain>
    </source>
</reference>
<dbReference type="InterPro" id="IPR039426">
    <property type="entry name" value="TonB-dep_rcpt-like"/>
</dbReference>
<dbReference type="InterPro" id="IPR012910">
    <property type="entry name" value="Plug_dom"/>
</dbReference>
<keyword evidence="7 12" id="KW-0798">TonB box</keyword>
<dbReference type="OrthoDB" id="9764669at2"/>
<dbReference type="PATRIC" id="fig|320778.3.peg.2799"/>
<dbReference type="GO" id="GO:0015232">
    <property type="term" value="F:heme transmembrane transporter activity"/>
    <property type="evidence" value="ECO:0007669"/>
    <property type="project" value="InterPro"/>
</dbReference>
<dbReference type="PANTHER" id="PTHR30069">
    <property type="entry name" value="TONB-DEPENDENT OUTER MEMBRANE RECEPTOR"/>
    <property type="match status" value="1"/>
</dbReference>
<dbReference type="AlphaFoldDB" id="A0A0J1HAW5"/>
<evidence type="ECO:0000256" key="11">
    <source>
        <dbReference type="PROSITE-ProRule" id="PRU01360"/>
    </source>
</evidence>
<dbReference type="GO" id="GO:0015344">
    <property type="term" value="F:siderophore uptake transmembrane transporter activity"/>
    <property type="evidence" value="ECO:0007669"/>
    <property type="project" value="TreeGrafter"/>
</dbReference>
<dbReference type="Pfam" id="PF07715">
    <property type="entry name" value="Plug"/>
    <property type="match status" value="1"/>
</dbReference>
<comment type="caution">
    <text evidence="16">The sequence shown here is derived from an EMBL/GenBank/DDBJ whole genome shotgun (WGS) entry which is preliminary data.</text>
</comment>
<dbReference type="PROSITE" id="PS52016">
    <property type="entry name" value="TONB_DEPENDENT_REC_3"/>
    <property type="match status" value="1"/>
</dbReference>
<dbReference type="Proteomes" id="UP000035909">
    <property type="component" value="Unassembled WGS sequence"/>
</dbReference>
<dbReference type="Pfam" id="PF00593">
    <property type="entry name" value="TonB_dep_Rec_b-barrel"/>
    <property type="match status" value="1"/>
</dbReference>
<evidence type="ECO:0000256" key="10">
    <source>
        <dbReference type="ARBA" id="ARBA00023237"/>
    </source>
</evidence>
<dbReference type="Gene3D" id="2.40.170.20">
    <property type="entry name" value="TonB-dependent receptor, beta-barrel domain"/>
    <property type="match status" value="1"/>
</dbReference>
<organism evidence="16 17">
    <name type="scientific">Photobacterium ganghwense</name>
    <dbReference type="NCBI Taxonomy" id="320778"/>
    <lineage>
        <taxon>Bacteria</taxon>
        <taxon>Pseudomonadati</taxon>
        <taxon>Pseudomonadota</taxon>
        <taxon>Gammaproteobacteria</taxon>
        <taxon>Vibrionales</taxon>
        <taxon>Vibrionaceae</taxon>
        <taxon>Photobacterium</taxon>
    </lineage>
</organism>
<evidence type="ECO:0000256" key="5">
    <source>
        <dbReference type="ARBA" id="ARBA00022692"/>
    </source>
</evidence>
<dbReference type="Gene3D" id="2.170.130.10">
    <property type="entry name" value="TonB-dependent receptor, plug domain"/>
    <property type="match status" value="1"/>
</dbReference>
<feature type="domain" description="TonB-dependent receptor plug" evidence="15">
    <location>
        <begin position="43"/>
        <end position="153"/>
    </location>
</feature>
<evidence type="ECO:0000313" key="16">
    <source>
        <dbReference type="EMBL" id="KLV08793.1"/>
    </source>
</evidence>
<feature type="domain" description="TonB-dependent receptor-like beta-barrel" evidence="14">
    <location>
        <begin position="248"/>
        <end position="680"/>
    </location>
</feature>
<dbReference type="SUPFAM" id="SSF56935">
    <property type="entry name" value="Porins"/>
    <property type="match status" value="1"/>
</dbReference>
<dbReference type="InterPro" id="IPR037066">
    <property type="entry name" value="Plug_dom_sf"/>
</dbReference>
<evidence type="ECO:0000256" key="8">
    <source>
        <dbReference type="ARBA" id="ARBA00023136"/>
    </source>
</evidence>
<evidence type="ECO:0000256" key="3">
    <source>
        <dbReference type="ARBA" id="ARBA00022448"/>
    </source>
</evidence>
<evidence type="ECO:0000313" key="17">
    <source>
        <dbReference type="Proteomes" id="UP000035909"/>
    </source>
</evidence>
<keyword evidence="9" id="KW-0675">Receptor</keyword>
<evidence type="ECO:0000256" key="12">
    <source>
        <dbReference type="RuleBase" id="RU003357"/>
    </source>
</evidence>
<dbReference type="RefSeq" id="WP_047885724.1">
    <property type="nucleotide sequence ID" value="NZ_LDOU01000013.1"/>
</dbReference>
<dbReference type="NCBIfam" id="TIGR01786">
    <property type="entry name" value="TonB-hemlactrns"/>
    <property type="match status" value="1"/>
</dbReference>
<dbReference type="InterPro" id="IPR010949">
    <property type="entry name" value="TonB_Hb/transfer/lactofer_rcpt"/>
</dbReference>
<keyword evidence="10 11" id="KW-0998">Cell outer membrane</keyword>
<evidence type="ECO:0000259" key="14">
    <source>
        <dbReference type="Pfam" id="PF00593"/>
    </source>
</evidence>
<dbReference type="GO" id="GO:0044718">
    <property type="term" value="P:siderophore transmembrane transport"/>
    <property type="evidence" value="ECO:0007669"/>
    <property type="project" value="TreeGrafter"/>
</dbReference>
<evidence type="ECO:0000259" key="15">
    <source>
        <dbReference type="Pfam" id="PF07715"/>
    </source>
</evidence>
<dbReference type="EMBL" id="LDOU01000013">
    <property type="protein sequence ID" value="KLV08793.1"/>
    <property type="molecule type" value="Genomic_DNA"/>
</dbReference>
<sequence length="722" mass="80278">MTNKLTLIASSVILAISPSLQAKENVSVFDEVVVSGTRSEQSIKNVPSSVSKVTAEEMEQNLATDITQAVKYEPGVQVNGRGRFGMQDFTIRGMSGNRVKVLLDGVEQPSSYNPGADAMRKNSNGFDVDTLTAIEINKGPSSTLYGSDALGGTVYMRTKKPEDMLQAGDDTHVGVKTGYASANDEYKATVELANRTGDLESMVIYTYRNGHETEVHGDGADVIGEQRGAANPFGYDSHNVLGKLFYQLNENHRVGLTGEFNTKSQDGRNLSQEGYDGGMGMMPGFVYTNVHFDDKDDRYRVGLEHEWLANNVVFDTLKWQLSWSESETEHHNFDHTGRYGNRDRLRKGKDDSLQFDLQMQKELQLSRSRHELTYGIAASDASFDLDYTDYFLDRGTSSPGSSEVPKSDSEKRAVFVQDQIFLMDDQMVVTAGLRYDDFKAKPQGDSGLKEHNSDKLTSRLGAVYHWTDNFSTYAQYSEGFRSPTIYELYYAKDNAAHGYKLEANPDLKPEESQSYEIGLRGNNRYGAVEMSFFYNDYKNFIKSQTNDVGGIDITKNENIDKARIYGSELKGSLWLDEAFGAPMGTYARLAMTYMDGENKETGDTLDTVAPFIAVVGLGYDAPSEMWGGALTVTAADRKDEWEGPDAGQKPNVDAPGYAVVDLTTYYRPTNDLTLRAGLFNAFDKKYWQYQNLAGDSTATEQGKLDRQAEAGRNWGVTVDYAF</sequence>
<evidence type="ECO:0000256" key="6">
    <source>
        <dbReference type="ARBA" id="ARBA00022729"/>
    </source>
</evidence>
<keyword evidence="8 11" id="KW-0472">Membrane</keyword>
<feature type="chain" id="PRO_5005252755" evidence="13">
    <location>
        <begin position="23"/>
        <end position="722"/>
    </location>
</feature>
<accession>A0A0J1HAW5</accession>
<dbReference type="InterPro" id="IPR000531">
    <property type="entry name" value="Beta-barrel_TonB"/>
</dbReference>
<dbReference type="InterPro" id="IPR036942">
    <property type="entry name" value="Beta-barrel_TonB_sf"/>
</dbReference>
<evidence type="ECO:0000256" key="7">
    <source>
        <dbReference type="ARBA" id="ARBA00023077"/>
    </source>
</evidence>
<dbReference type="CDD" id="cd01347">
    <property type="entry name" value="ligand_gated_channel"/>
    <property type="match status" value="1"/>
</dbReference>
<keyword evidence="5 11" id="KW-0812">Transmembrane</keyword>
<comment type="similarity">
    <text evidence="2">Belongs to the TonB-dependent receptor family. Hemoglobin/haptoglobin binding protein subfamily.</text>
</comment>
<proteinExistence type="inferred from homology"/>
<name>A0A0J1HAW5_9GAMM</name>
<keyword evidence="3 11" id="KW-0813">Transport</keyword>
<dbReference type="NCBIfam" id="TIGR01785">
    <property type="entry name" value="TonB-hemin"/>
    <property type="match status" value="1"/>
</dbReference>
<protein>
    <submittedName>
        <fullName evidence="16">Ligand-gated channel</fullName>
    </submittedName>
</protein>
<evidence type="ECO:0000256" key="2">
    <source>
        <dbReference type="ARBA" id="ARBA00008143"/>
    </source>
</evidence>
<evidence type="ECO:0000256" key="1">
    <source>
        <dbReference type="ARBA" id="ARBA00004571"/>
    </source>
</evidence>